<evidence type="ECO:0000313" key="3">
    <source>
        <dbReference type="EMBL" id="TDR90202.1"/>
    </source>
</evidence>
<evidence type="ECO:0000256" key="1">
    <source>
        <dbReference type="SAM" id="MobiDB-lite"/>
    </source>
</evidence>
<name>A0A4R7BY75_9HYPH</name>
<evidence type="ECO:0000313" key="4">
    <source>
        <dbReference type="Proteomes" id="UP000295122"/>
    </source>
</evidence>
<dbReference type="GO" id="GO:0016810">
    <property type="term" value="F:hydrolase activity, acting on carbon-nitrogen (but not peptide) bonds"/>
    <property type="evidence" value="ECO:0007669"/>
    <property type="project" value="InterPro"/>
</dbReference>
<dbReference type="PANTHER" id="PTHR43135">
    <property type="entry name" value="ALPHA-D-RIBOSE 1-METHYLPHOSPHONATE 5-TRIPHOSPHATE DIPHOSPHATASE"/>
    <property type="match status" value="1"/>
</dbReference>
<feature type="compositionally biased region" description="Low complexity" evidence="1">
    <location>
        <begin position="565"/>
        <end position="576"/>
    </location>
</feature>
<dbReference type="Pfam" id="PF01979">
    <property type="entry name" value="Amidohydro_1"/>
    <property type="match status" value="1"/>
</dbReference>
<dbReference type="SUPFAM" id="SSF51338">
    <property type="entry name" value="Composite domain of metallo-dependent hydrolases"/>
    <property type="match status" value="1"/>
</dbReference>
<proteinExistence type="predicted"/>
<keyword evidence="4" id="KW-1185">Reference proteome</keyword>
<dbReference type="SUPFAM" id="SSF51556">
    <property type="entry name" value="Metallo-dependent hydrolases"/>
    <property type="match status" value="1"/>
</dbReference>
<dbReference type="AlphaFoldDB" id="A0A4R7BY75"/>
<dbReference type="Proteomes" id="UP000295122">
    <property type="component" value="Unassembled WGS sequence"/>
</dbReference>
<dbReference type="InterPro" id="IPR011059">
    <property type="entry name" value="Metal-dep_hydrolase_composite"/>
</dbReference>
<reference evidence="3 4" key="1">
    <citation type="submission" date="2019-03" db="EMBL/GenBank/DDBJ databases">
        <title>Genomic Encyclopedia of Type Strains, Phase IV (KMG-IV): sequencing the most valuable type-strain genomes for metagenomic binning, comparative biology and taxonomic classification.</title>
        <authorList>
            <person name="Goeker M."/>
        </authorList>
    </citation>
    <scope>NUCLEOTIDE SEQUENCE [LARGE SCALE GENOMIC DNA]</scope>
    <source>
        <strain evidence="3 4">DSM 25903</strain>
    </source>
</reference>
<dbReference type="InterPro" id="IPR006680">
    <property type="entry name" value="Amidohydro-rel"/>
</dbReference>
<dbReference type="InterPro" id="IPR051781">
    <property type="entry name" value="Metallo-dep_Hydrolase"/>
</dbReference>
<dbReference type="Gene3D" id="2.30.40.10">
    <property type="entry name" value="Urease, subunit C, domain 1"/>
    <property type="match status" value="1"/>
</dbReference>
<dbReference type="EMBL" id="SNZR01000013">
    <property type="protein sequence ID" value="TDR90202.1"/>
    <property type="molecule type" value="Genomic_DNA"/>
</dbReference>
<protein>
    <submittedName>
        <fullName evidence="3">Imidazolonepropionase</fullName>
    </submittedName>
</protein>
<feature type="region of interest" description="Disordered" evidence="1">
    <location>
        <begin position="533"/>
        <end position="588"/>
    </location>
</feature>
<organism evidence="3 4">
    <name type="scientific">Enterovirga rhinocerotis</name>
    <dbReference type="NCBI Taxonomy" id="1339210"/>
    <lineage>
        <taxon>Bacteria</taxon>
        <taxon>Pseudomonadati</taxon>
        <taxon>Pseudomonadota</taxon>
        <taxon>Alphaproteobacteria</taxon>
        <taxon>Hyphomicrobiales</taxon>
        <taxon>Methylobacteriaceae</taxon>
        <taxon>Enterovirga</taxon>
    </lineage>
</organism>
<dbReference type="Gene3D" id="3.20.20.140">
    <property type="entry name" value="Metal-dependent hydrolases"/>
    <property type="match status" value="1"/>
</dbReference>
<dbReference type="InterPro" id="IPR032466">
    <property type="entry name" value="Metal_Hydrolase"/>
</dbReference>
<feature type="domain" description="Amidohydrolase-related" evidence="2">
    <location>
        <begin position="389"/>
        <end position="472"/>
    </location>
</feature>
<evidence type="ECO:0000259" key="2">
    <source>
        <dbReference type="Pfam" id="PF01979"/>
    </source>
</evidence>
<gene>
    <name evidence="3" type="ORF">EV668_3044</name>
</gene>
<sequence length="588" mass="64916">MAETTSLPGEELTAERAKAGQPPIVAATGRDRGQGPYRRLVLRGATVIDGTGAPPIGPVDVVVEDGRIVQMKKVGSSLSTIKEKLRPAAGDHEIDCHGKYLTPGFVDCHAHSGVAYHAANGWVPPVDYVYKLWLAHGVTTVRDMGSFNGLGWMQGQKTLAAEHKIAAPRLLAYCYFPAVNDMLKTIHTPEEARAWIRGIAERGADGVKFFGAPPNLMQAALDECGKVGLRSGCHHAQMAVTRMNALTTAKWGLTSAEHYYGLPEALYEDRIVQKFPSDYDYSDEYFRFSVSGQMFAQAAKPGSAKWEETLDAFLDLGFTFVPTFTIYDANRDLMRARQADWHKEYTWKSMWEYFKPQRGGHGSYWYRWSVQNEIEWKEQYRLWMQFINDYKNRGGRVCTGSDSGFIFQIYGFGYIRELELLQEAGFNPLEVLRAATIQGAALCGLDEEIGSLEVGKRADILVHDVNPLTDFKLLYGTGALRLNEERNTGEYVRGLRYTIADGVVYDTAELLADVRALVATSWEGEEASQAVVAPSLAQSSDPVAQPKAAKKAKAAAPKAAKETAAKNATTKKAAPAAKPPRIRREAAE</sequence>
<feature type="region of interest" description="Disordered" evidence="1">
    <location>
        <begin position="1"/>
        <end position="32"/>
    </location>
</feature>
<dbReference type="PANTHER" id="PTHR43135:SF3">
    <property type="entry name" value="ALPHA-D-RIBOSE 1-METHYLPHOSPHONATE 5-TRIPHOSPHATE DIPHOSPHATASE"/>
    <property type="match status" value="1"/>
</dbReference>
<dbReference type="RefSeq" id="WP_245513205.1">
    <property type="nucleotide sequence ID" value="NZ_SNZR01000013.1"/>
</dbReference>
<accession>A0A4R7BY75</accession>
<comment type="caution">
    <text evidence="3">The sequence shown here is derived from an EMBL/GenBank/DDBJ whole genome shotgun (WGS) entry which is preliminary data.</text>
</comment>